<dbReference type="RefSeq" id="WP_308469387.1">
    <property type="nucleotide sequence ID" value="NZ_BMES01000002.1"/>
</dbReference>
<dbReference type="AlphaFoldDB" id="A0A917I994"/>
<organism evidence="1 2">
    <name type="scientific">Alsobacter metallidurans</name>
    <dbReference type="NCBI Taxonomy" id="340221"/>
    <lineage>
        <taxon>Bacteria</taxon>
        <taxon>Pseudomonadati</taxon>
        <taxon>Pseudomonadota</taxon>
        <taxon>Alphaproteobacteria</taxon>
        <taxon>Hyphomicrobiales</taxon>
        <taxon>Alsobacteraceae</taxon>
        <taxon>Alsobacter</taxon>
    </lineage>
</organism>
<protein>
    <submittedName>
        <fullName evidence="1">Uncharacterized protein</fullName>
    </submittedName>
</protein>
<evidence type="ECO:0000313" key="2">
    <source>
        <dbReference type="Proteomes" id="UP000603912"/>
    </source>
</evidence>
<dbReference type="CDD" id="cd02440">
    <property type="entry name" value="AdoMet_MTases"/>
    <property type="match status" value="1"/>
</dbReference>
<dbReference type="InterPro" id="IPR029063">
    <property type="entry name" value="SAM-dependent_MTases_sf"/>
</dbReference>
<dbReference type="Pfam" id="PF13489">
    <property type="entry name" value="Methyltransf_23"/>
    <property type="match status" value="1"/>
</dbReference>
<dbReference type="Gene3D" id="3.40.50.150">
    <property type="entry name" value="Vaccinia Virus protein VP39"/>
    <property type="match status" value="1"/>
</dbReference>
<keyword evidence="2" id="KW-1185">Reference proteome</keyword>
<sequence>MYNIAFAGSSEARVVKAAACPVCGVMGSDLSLSVCLDNAPEISVNLLRCDSCGSHYVADPDVIKSYNEFSGYWHRYVQNGAGITAMLDPLFALGDIKGSLLDVGCGFGFVPHYWSTMGYGRSVGLEASEYGQVGREKLGTEIYSEYYSEAKTIHGERFDFVFSSEVLEHVSDPAGFIKEISAALSDSGVLVLTTPSSRAVDRGTDAPTLIAAVSPFLHYFLISADALKSLLQRCGYEHVQVHDDGIRLFAWASKKPLPRISVGFVKWTEYFSYLATLGDHEDPHVSSGALYRLLKDAINTGQFAWADRAYLQFHKVAKGKFDIDFDDPERTAERCSSPEALDCKTFPAWAGCGLLFAGRYKEECRAPSESVLSLAKSALVCMAHEVRVGAAFAQEAIYFTPMAAKLADRFQADLESRQAIKTAAQLPLKVVRQPVSLVDRDVCLIVGYAPDGKLTPAAKGLIEAFSREDFDCVVCYVVPNIDINIDLDGVKESNGVIVRLNGGYDFAAWAAALERVPALWAARRIVFINDSIIGPGSTFPAMIDKIRQSSADYLALVDSNEPVHHAQSFFFVLQNDALQSLAVKQFWSSVRSFEDKQAVIDSYELKMLAYFQKIAGLRIKILYSLESLFPGAAAIEEMQLNPTHELWETLLHNGFPFVKAELLHRNPMGLRLRHWQPLLSAKGFDIARVEAHLKEMDRVRPTLTSTGRVVISEDAPVRRRWILLKLLLGNKLFAKLRAWRVEFANVPKWR</sequence>
<dbReference type="Proteomes" id="UP000603912">
    <property type="component" value="Unassembled WGS sequence"/>
</dbReference>
<gene>
    <name evidence="1" type="ORF">GCM10007036_27410</name>
</gene>
<reference evidence="1" key="2">
    <citation type="submission" date="2020-09" db="EMBL/GenBank/DDBJ databases">
        <authorList>
            <person name="Sun Q."/>
            <person name="Zhou Y."/>
        </authorList>
    </citation>
    <scope>NUCLEOTIDE SEQUENCE</scope>
    <source>
        <strain evidence="1">CGMCC 1.12214</strain>
    </source>
</reference>
<proteinExistence type="predicted"/>
<dbReference type="SUPFAM" id="SSF53335">
    <property type="entry name" value="S-adenosyl-L-methionine-dependent methyltransferases"/>
    <property type="match status" value="1"/>
</dbReference>
<dbReference type="Pfam" id="PF05045">
    <property type="entry name" value="RgpF"/>
    <property type="match status" value="1"/>
</dbReference>
<reference evidence="1" key="1">
    <citation type="journal article" date="2014" name="Int. J. Syst. Evol. Microbiol.">
        <title>Complete genome sequence of Corynebacterium casei LMG S-19264T (=DSM 44701T), isolated from a smear-ripened cheese.</title>
        <authorList>
            <consortium name="US DOE Joint Genome Institute (JGI-PGF)"/>
            <person name="Walter F."/>
            <person name="Albersmeier A."/>
            <person name="Kalinowski J."/>
            <person name="Ruckert C."/>
        </authorList>
    </citation>
    <scope>NUCLEOTIDE SEQUENCE</scope>
    <source>
        <strain evidence="1">CGMCC 1.12214</strain>
    </source>
</reference>
<dbReference type="PANTHER" id="PTHR43861">
    <property type="entry name" value="TRANS-ACONITATE 2-METHYLTRANSFERASE-RELATED"/>
    <property type="match status" value="1"/>
</dbReference>
<name>A0A917I994_9HYPH</name>
<accession>A0A917I994</accession>
<evidence type="ECO:0000313" key="1">
    <source>
        <dbReference type="EMBL" id="GGH22408.1"/>
    </source>
</evidence>
<dbReference type="InterPro" id="IPR007739">
    <property type="entry name" value="RgpF"/>
</dbReference>
<dbReference type="EMBL" id="BMES01000002">
    <property type="protein sequence ID" value="GGH22408.1"/>
    <property type="molecule type" value="Genomic_DNA"/>
</dbReference>
<comment type="caution">
    <text evidence="1">The sequence shown here is derived from an EMBL/GenBank/DDBJ whole genome shotgun (WGS) entry which is preliminary data.</text>
</comment>